<dbReference type="AlphaFoldDB" id="H6Q7X5"/>
<dbReference type="STRING" id="698757.Pogu_0605"/>
<protein>
    <submittedName>
        <fullName evidence="3">Uncharacterized protein</fullName>
    </submittedName>
</protein>
<reference evidence="3 4" key="1">
    <citation type="journal article" date="2012" name="Stand. Genomic Sci.">
        <title>Complete genome sequence of Pyrobaculum oguniense.</title>
        <authorList>
            <person name="Bernick D.L."/>
            <person name="Karplus K."/>
            <person name="Lui L.M."/>
            <person name="Coker J.K."/>
            <person name="Murphy J.N."/>
            <person name="Chan P.P."/>
            <person name="Cozen A.E."/>
            <person name="Lowe T.M."/>
        </authorList>
    </citation>
    <scope>NUCLEOTIDE SEQUENCE [LARGE SCALE GENOMIC DNA]</scope>
    <source>
        <strain evidence="3 4">TE7</strain>
    </source>
</reference>
<dbReference type="Proteomes" id="UP000009062">
    <property type="component" value="Chromosome"/>
</dbReference>
<dbReference type="GO" id="GO:0000785">
    <property type="term" value="C:chromatin"/>
    <property type="evidence" value="ECO:0007669"/>
    <property type="project" value="TreeGrafter"/>
</dbReference>
<evidence type="ECO:0000313" key="4">
    <source>
        <dbReference type="Proteomes" id="UP000009062"/>
    </source>
</evidence>
<keyword evidence="2" id="KW-1133">Transmembrane helix</keyword>
<dbReference type="GO" id="GO:0000793">
    <property type="term" value="C:condensed chromosome"/>
    <property type="evidence" value="ECO:0007669"/>
    <property type="project" value="TreeGrafter"/>
</dbReference>
<dbReference type="HOGENOM" id="CLU_854230_0_0_2"/>
<dbReference type="KEGG" id="pog:Pogu_0605"/>
<keyword evidence="1" id="KW-0175">Coiled coil</keyword>
<keyword evidence="2" id="KW-0812">Transmembrane</keyword>
<gene>
    <name evidence="3" type="ordered locus">Pogu_0605</name>
</gene>
<dbReference type="GO" id="GO:0000796">
    <property type="term" value="C:condensin complex"/>
    <property type="evidence" value="ECO:0007669"/>
    <property type="project" value="TreeGrafter"/>
</dbReference>
<organism evidence="3 4">
    <name type="scientific">Pyrobaculum oguniense (strain DSM 13380 / JCM 10595 / TE7)</name>
    <dbReference type="NCBI Taxonomy" id="698757"/>
    <lineage>
        <taxon>Archaea</taxon>
        <taxon>Thermoproteota</taxon>
        <taxon>Thermoprotei</taxon>
        <taxon>Thermoproteales</taxon>
        <taxon>Thermoproteaceae</taxon>
        <taxon>Pyrobaculum</taxon>
    </lineage>
</organism>
<name>H6Q7X5_PYROT</name>
<dbReference type="SUPFAM" id="SSF90257">
    <property type="entry name" value="Myosin rod fragments"/>
    <property type="match status" value="1"/>
</dbReference>
<evidence type="ECO:0000256" key="2">
    <source>
        <dbReference type="SAM" id="Phobius"/>
    </source>
</evidence>
<feature type="transmembrane region" description="Helical" evidence="2">
    <location>
        <begin position="300"/>
        <end position="318"/>
    </location>
</feature>
<sequence length="325" mass="35507">MYKLTALALAVLVAAAAGQWVSWHPPGALIIPASPVNATHFSAYLGGETVYVKQDGLFFLGTKADRDAALQYLYSACRFVAVDVKDVAQINQYAELWTADVYCGNGTVWMPLRWLPLRFSAYVGAVEFANATNATAVTPVGVFHGVLPAGWYYDPATKSVFQIPQHNTTLIQQLGRLYAQLSDLKKQLEAAAQNKTALESAVSQLSARIAELERQRKALEDALRAKDAQIQSLNAALQAAKNEADALRRQLEAAMAENAALKDKLQALNKTWASKVEQLQVQLSQLQLQATEEEGGGFDLLPVLALALAGVLFALFIYRRKRAEE</sequence>
<dbReference type="Gene3D" id="1.10.287.1490">
    <property type="match status" value="1"/>
</dbReference>
<evidence type="ECO:0000313" key="3">
    <source>
        <dbReference type="EMBL" id="AFA38632.1"/>
    </source>
</evidence>
<evidence type="ECO:0000256" key="1">
    <source>
        <dbReference type="SAM" id="Coils"/>
    </source>
</evidence>
<keyword evidence="4" id="KW-1185">Reference proteome</keyword>
<proteinExistence type="predicted"/>
<accession>H6Q7X5</accession>
<keyword evidence="2" id="KW-0472">Membrane</keyword>
<dbReference type="PANTHER" id="PTHR43941:SF1">
    <property type="entry name" value="STRUCTURAL MAINTENANCE OF CHROMOSOMES PROTEIN 2"/>
    <property type="match status" value="1"/>
</dbReference>
<dbReference type="EMBL" id="CP003316">
    <property type="protein sequence ID" value="AFA38632.1"/>
    <property type="molecule type" value="Genomic_DNA"/>
</dbReference>
<dbReference type="GO" id="GO:0003682">
    <property type="term" value="F:chromatin binding"/>
    <property type="evidence" value="ECO:0007669"/>
    <property type="project" value="TreeGrafter"/>
</dbReference>
<feature type="coiled-coil region" evidence="1">
    <location>
        <begin position="171"/>
        <end position="296"/>
    </location>
</feature>
<dbReference type="eggNOG" id="arCOG05613">
    <property type="taxonomic scope" value="Archaea"/>
</dbReference>
<dbReference type="PANTHER" id="PTHR43941">
    <property type="entry name" value="STRUCTURAL MAINTENANCE OF CHROMOSOMES PROTEIN 2"/>
    <property type="match status" value="1"/>
</dbReference>